<protein>
    <submittedName>
        <fullName evidence="1">Ribonuclease toxin, BrnT, of type II toxin-antitoxin system</fullName>
    </submittedName>
</protein>
<name>A0A399F4H3_9DEIN</name>
<evidence type="ECO:0000313" key="2">
    <source>
        <dbReference type="Proteomes" id="UP000266178"/>
    </source>
</evidence>
<dbReference type="RefSeq" id="WP_119358623.1">
    <property type="nucleotide sequence ID" value="NZ_BJXM01000035.1"/>
</dbReference>
<dbReference type="EMBL" id="QWLB01000075">
    <property type="protein sequence ID" value="RIH90685.1"/>
    <property type="molecule type" value="Genomic_DNA"/>
</dbReference>
<dbReference type="InterPro" id="IPR038573">
    <property type="entry name" value="BrnT_sf"/>
</dbReference>
<reference evidence="1 2" key="1">
    <citation type="submission" date="2018-08" db="EMBL/GenBank/DDBJ databases">
        <title>Meiothermus granaticius genome AF-68 sequencing project.</title>
        <authorList>
            <person name="Da Costa M.S."/>
            <person name="Albuquerque L."/>
            <person name="Raposo P."/>
            <person name="Froufe H.J.C."/>
            <person name="Barroso C.S."/>
            <person name="Egas C."/>
        </authorList>
    </citation>
    <scope>NUCLEOTIDE SEQUENCE [LARGE SCALE GENOMIC DNA]</scope>
    <source>
        <strain evidence="1 2">AF-68</strain>
    </source>
</reference>
<evidence type="ECO:0000313" key="1">
    <source>
        <dbReference type="EMBL" id="RIH90685.1"/>
    </source>
</evidence>
<dbReference type="Pfam" id="PF04365">
    <property type="entry name" value="BrnT_toxin"/>
    <property type="match status" value="1"/>
</dbReference>
<dbReference type="Gene3D" id="3.10.450.530">
    <property type="entry name" value="Ribonuclease toxin, BrnT, of type II toxin-antitoxin system"/>
    <property type="match status" value="1"/>
</dbReference>
<dbReference type="InterPro" id="IPR007460">
    <property type="entry name" value="BrnT_toxin"/>
</dbReference>
<accession>A0A399F4H3</accession>
<sequence length="114" mass="13295">MPAAKPKRKSGWLWNQPLPEFDWDDPEDERGNYVHATRHGVSADEIEEAFSYDLQRSLPSKNPRNREERAVLFSRTTDNAPVVVVYTMRNGQIRPISAHWASASESKLMRKWER</sequence>
<proteinExistence type="predicted"/>
<dbReference type="OrthoDB" id="961001at2"/>
<dbReference type="Proteomes" id="UP000266178">
    <property type="component" value="Unassembled WGS sequence"/>
</dbReference>
<dbReference type="AlphaFoldDB" id="A0A399F4H3"/>
<organism evidence="1 2">
    <name type="scientific">Meiothermus granaticius NBRC 107808</name>
    <dbReference type="NCBI Taxonomy" id="1227551"/>
    <lineage>
        <taxon>Bacteria</taxon>
        <taxon>Thermotogati</taxon>
        <taxon>Deinococcota</taxon>
        <taxon>Deinococci</taxon>
        <taxon>Thermales</taxon>
        <taxon>Thermaceae</taxon>
        <taxon>Meiothermus</taxon>
    </lineage>
</organism>
<gene>
    <name evidence="1" type="ORF">Mgrana_03197</name>
</gene>
<comment type="caution">
    <text evidence="1">The sequence shown here is derived from an EMBL/GenBank/DDBJ whole genome shotgun (WGS) entry which is preliminary data.</text>
</comment>
<keyword evidence="2" id="KW-1185">Reference proteome</keyword>